<dbReference type="AlphaFoldDB" id="A0A2W5DSF3"/>
<dbReference type="EMBL" id="QFOD01000009">
    <property type="protein sequence ID" value="PZP32087.1"/>
    <property type="molecule type" value="Genomic_DNA"/>
</dbReference>
<reference evidence="1 2" key="1">
    <citation type="submission" date="2017-08" db="EMBL/GenBank/DDBJ databases">
        <title>Infants hospitalized years apart are colonized by the same room-sourced microbial strains.</title>
        <authorList>
            <person name="Brooks B."/>
            <person name="Olm M.R."/>
            <person name="Firek B.A."/>
            <person name="Baker R."/>
            <person name="Thomas B.C."/>
            <person name="Morowitz M.J."/>
            <person name="Banfield J.F."/>
        </authorList>
    </citation>
    <scope>NUCLEOTIDE SEQUENCE [LARGE SCALE GENOMIC DNA]</scope>
    <source>
        <strain evidence="1">S2_012_000_R2_81</strain>
    </source>
</reference>
<sequence>MSRLNLTLALAAVLALSACTEKVQTASGRKSDEKPWVSANTAFDAAGYKPAGDRAAWEQQIKARNQSQNEYNRTGSH</sequence>
<protein>
    <recommendedName>
        <fullName evidence="3">Lipoprotein</fullName>
    </recommendedName>
</protein>
<evidence type="ECO:0000313" key="1">
    <source>
        <dbReference type="EMBL" id="PZP32087.1"/>
    </source>
</evidence>
<gene>
    <name evidence="1" type="ORF">DI603_11570</name>
</gene>
<dbReference type="Proteomes" id="UP000249633">
    <property type="component" value="Unassembled WGS sequence"/>
</dbReference>
<comment type="caution">
    <text evidence="1">The sequence shown here is derived from an EMBL/GenBank/DDBJ whole genome shotgun (WGS) entry which is preliminary data.</text>
</comment>
<accession>A0A2W5DSF3</accession>
<evidence type="ECO:0000313" key="2">
    <source>
        <dbReference type="Proteomes" id="UP000249633"/>
    </source>
</evidence>
<organism evidence="1 2">
    <name type="scientific">Roseateles depolymerans</name>
    <dbReference type="NCBI Taxonomy" id="76731"/>
    <lineage>
        <taxon>Bacteria</taxon>
        <taxon>Pseudomonadati</taxon>
        <taxon>Pseudomonadota</taxon>
        <taxon>Betaproteobacteria</taxon>
        <taxon>Burkholderiales</taxon>
        <taxon>Sphaerotilaceae</taxon>
        <taxon>Roseateles</taxon>
    </lineage>
</organism>
<dbReference type="PROSITE" id="PS51257">
    <property type="entry name" value="PROKAR_LIPOPROTEIN"/>
    <property type="match status" value="1"/>
</dbReference>
<proteinExistence type="predicted"/>
<evidence type="ECO:0008006" key="3">
    <source>
        <dbReference type="Google" id="ProtNLM"/>
    </source>
</evidence>
<name>A0A2W5DSF3_9BURK</name>